<evidence type="ECO:0000313" key="8">
    <source>
        <dbReference type="EMBL" id="MBG0738563.1"/>
    </source>
</evidence>
<dbReference type="InterPro" id="IPR036291">
    <property type="entry name" value="NAD(P)-bd_dom_sf"/>
</dbReference>
<keyword evidence="4" id="KW-0520">NAD</keyword>
<dbReference type="RefSeq" id="WP_196395503.1">
    <property type="nucleotide sequence ID" value="NZ_JADNYM010000004.1"/>
</dbReference>
<dbReference type="GO" id="GO:0051287">
    <property type="term" value="F:NAD binding"/>
    <property type="evidence" value="ECO:0007669"/>
    <property type="project" value="InterPro"/>
</dbReference>
<keyword evidence="2" id="KW-0028">Amino-acid biosynthesis</keyword>
<dbReference type="Gene3D" id="3.40.50.720">
    <property type="entry name" value="NAD(P)-binding Rossmann-like Domain"/>
    <property type="match status" value="2"/>
</dbReference>
<dbReference type="EMBL" id="JADNYM010000004">
    <property type="protein sequence ID" value="MBG0738563.1"/>
    <property type="molecule type" value="Genomic_DNA"/>
</dbReference>
<name>A0A931CRZ2_9MICC</name>
<sequence>MVRRLAILDDYQCVAAGFAPWRELEDLGIEPTFFTEYLGGEDAVVERLRGFEIVVAMRERTRFPRTVLERLPGLQLLVTTGMRNAAIDLAAADELGIAVSGTAGSAGAAAELSWALLMATVRGIPAQDASLRAGGWQLLPGIELAGRTLGILGLGRIGRAMAGYAHAFGMDVLAWSPHMTAERAAGAGVQAVDRQELFDRSDIVSVHLRLSGEYRGIVSADELRRLGPHGYLINTARGPLVDEAGLVAALEQGLIAGAGLDVYDREPLPPGSALLQAPRTVLTPHIGYVTEEAYRIFYGEAYDDVRAWAAGTPLRVLT</sequence>
<dbReference type="SUPFAM" id="SSF51735">
    <property type="entry name" value="NAD(P)-binding Rossmann-fold domains"/>
    <property type="match status" value="1"/>
</dbReference>
<dbReference type="GO" id="GO:0016616">
    <property type="term" value="F:oxidoreductase activity, acting on the CH-OH group of donors, NAD or NADP as acceptor"/>
    <property type="evidence" value="ECO:0007669"/>
    <property type="project" value="InterPro"/>
</dbReference>
<keyword evidence="3 5" id="KW-0560">Oxidoreductase</keyword>
<comment type="similarity">
    <text evidence="1 5">Belongs to the D-isomer specific 2-hydroxyacid dehydrogenase family.</text>
</comment>
<evidence type="ECO:0000256" key="2">
    <source>
        <dbReference type="ARBA" id="ARBA00022605"/>
    </source>
</evidence>
<dbReference type="SUPFAM" id="SSF52283">
    <property type="entry name" value="Formate/glycerate dehydrogenase catalytic domain-like"/>
    <property type="match status" value="1"/>
</dbReference>
<dbReference type="GO" id="GO:0008652">
    <property type="term" value="P:amino acid biosynthetic process"/>
    <property type="evidence" value="ECO:0007669"/>
    <property type="project" value="UniProtKB-KW"/>
</dbReference>
<feature type="domain" description="D-isomer specific 2-hydroxyacid dehydrogenase catalytic" evidence="6">
    <location>
        <begin position="41"/>
        <end position="314"/>
    </location>
</feature>
<dbReference type="CDD" id="cd12169">
    <property type="entry name" value="PGDH_like_1"/>
    <property type="match status" value="1"/>
</dbReference>
<dbReference type="InterPro" id="IPR006139">
    <property type="entry name" value="D-isomer_2_OHA_DH_cat_dom"/>
</dbReference>
<keyword evidence="9" id="KW-1185">Reference proteome</keyword>
<dbReference type="PANTHER" id="PTHR42789">
    <property type="entry name" value="D-ISOMER SPECIFIC 2-HYDROXYACID DEHYDROGENASE FAMILY PROTEIN (AFU_ORTHOLOGUE AFUA_6G10090)"/>
    <property type="match status" value="1"/>
</dbReference>
<evidence type="ECO:0000256" key="1">
    <source>
        <dbReference type="ARBA" id="ARBA00005854"/>
    </source>
</evidence>
<comment type="caution">
    <text evidence="8">The sequence shown here is derived from an EMBL/GenBank/DDBJ whole genome shotgun (WGS) entry which is preliminary data.</text>
</comment>
<dbReference type="InterPro" id="IPR006140">
    <property type="entry name" value="D-isomer_DH_NAD-bd"/>
</dbReference>
<evidence type="ECO:0000259" key="6">
    <source>
        <dbReference type="Pfam" id="PF00389"/>
    </source>
</evidence>
<organism evidence="8 9">
    <name type="scientific">Arthrobacter terrae</name>
    <dbReference type="NCBI Taxonomy" id="2935737"/>
    <lineage>
        <taxon>Bacteria</taxon>
        <taxon>Bacillati</taxon>
        <taxon>Actinomycetota</taxon>
        <taxon>Actinomycetes</taxon>
        <taxon>Micrococcales</taxon>
        <taxon>Micrococcaceae</taxon>
        <taxon>Arthrobacter</taxon>
    </lineage>
</organism>
<dbReference type="FunFam" id="3.40.50.720:FF:000203">
    <property type="entry name" value="D-3-phosphoglycerate dehydrogenase (SerA)"/>
    <property type="match status" value="1"/>
</dbReference>
<gene>
    <name evidence="8" type="ORF">IV500_03890</name>
</gene>
<reference evidence="8 9" key="1">
    <citation type="submission" date="2020-11" db="EMBL/GenBank/DDBJ databases">
        <title>Arthrobacter antarcticus sp. nov., isolated from Antarctic Soil.</title>
        <authorList>
            <person name="Li J."/>
        </authorList>
    </citation>
    <scope>NUCLEOTIDE SEQUENCE [LARGE SCALE GENOMIC DNA]</scope>
    <source>
        <strain evidence="8 9">Z1-20</strain>
    </source>
</reference>
<feature type="domain" description="D-isomer specific 2-hydroxyacid dehydrogenase NAD-binding" evidence="7">
    <location>
        <begin position="115"/>
        <end position="287"/>
    </location>
</feature>
<dbReference type="Pfam" id="PF00389">
    <property type="entry name" value="2-Hacid_dh"/>
    <property type="match status" value="1"/>
</dbReference>
<proteinExistence type="inferred from homology"/>
<dbReference type="PROSITE" id="PS00065">
    <property type="entry name" value="D_2_HYDROXYACID_DH_1"/>
    <property type="match status" value="1"/>
</dbReference>
<evidence type="ECO:0000256" key="3">
    <source>
        <dbReference type="ARBA" id="ARBA00023002"/>
    </source>
</evidence>
<dbReference type="InterPro" id="IPR050857">
    <property type="entry name" value="D-2-hydroxyacid_DH"/>
</dbReference>
<protein>
    <submittedName>
        <fullName evidence="8">D-2-hydroxyacid dehydrogenase family protein</fullName>
    </submittedName>
</protein>
<dbReference type="Pfam" id="PF02826">
    <property type="entry name" value="2-Hacid_dh_C"/>
    <property type="match status" value="1"/>
</dbReference>
<evidence type="ECO:0000256" key="5">
    <source>
        <dbReference type="RuleBase" id="RU003719"/>
    </source>
</evidence>
<dbReference type="AlphaFoldDB" id="A0A931CRZ2"/>
<evidence type="ECO:0000256" key="4">
    <source>
        <dbReference type="ARBA" id="ARBA00023027"/>
    </source>
</evidence>
<dbReference type="Proteomes" id="UP000655366">
    <property type="component" value="Unassembled WGS sequence"/>
</dbReference>
<evidence type="ECO:0000313" key="9">
    <source>
        <dbReference type="Proteomes" id="UP000655366"/>
    </source>
</evidence>
<dbReference type="InterPro" id="IPR029752">
    <property type="entry name" value="D-isomer_DH_CS1"/>
</dbReference>
<dbReference type="PANTHER" id="PTHR42789:SF1">
    <property type="entry name" value="D-ISOMER SPECIFIC 2-HYDROXYACID DEHYDROGENASE FAMILY PROTEIN (AFU_ORTHOLOGUE AFUA_6G10090)"/>
    <property type="match status" value="1"/>
</dbReference>
<accession>A0A931CRZ2</accession>
<evidence type="ECO:0000259" key="7">
    <source>
        <dbReference type="Pfam" id="PF02826"/>
    </source>
</evidence>